<dbReference type="HOGENOM" id="CLU_025400_1_1_1"/>
<evidence type="ECO:0000256" key="1">
    <source>
        <dbReference type="ARBA" id="ARBA00022490"/>
    </source>
</evidence>
<dbReference type="PIRSF" id="PIRSF000729">
    <property type="entry name" value="GK"/>
    <property type="match status" value="1"/>
</dbReference>
<evidence type="ECO:0000313" key="10">
    <source>
        <dbReference type="Proteomes" id="UP000009131"/>
    </source>
</evidence>
<dbReference type="OMA" id="NLAFPPH"/>
<evidence type="ECO:0000256" key="6">
    <source>
        <dbReference type="ARBA" id="ARBA00022777"/>
    </source>
</evidence>
<evidence type="ECO:0000256" key="4">
    <source>
        <dbReference type="ARBA" id="ARBA00022679"/>
    </source>
</evidence>
<keyword evidence="6" id="KW-0418">Kinase</keyword>
<evidence type="ECO:0000313" key="9">
    <source>
        <dbReference type="EMBL" id="GAA98230.1"/>
    </source>
</evidence>
<dbReference type="InterPro" id="IPR011529">
    <property type="entry name" value="Glu_5kinase"/>
</dbReference>
<evidence type="ECO:0000256" key="2">
    <source>
        <dbReference type="ARBA" id="ARBA00022605"/>
    </source>
</evidence>
<evidence type="ECO:0000259" key="8">
    <source>
        <dbReference type="SMART" id="SM00359"/>
    </source>
</evidence>
<dbReference type="Proteomes" id="UP000009131">
    <property type="component" value="Unassembled WGS sequence"/>
</dbReference>
<comment type="caution">
    <text evidence="9">The sequence shown here is derived from an EMBL/GenBank/DDBJ whole genome shotgun (WGS) entry which is preliminary data.</text>
</comment>
<dbReference type="SUPFAM" id="SSF53633">
    <property type="entry name" value="Carbamate kinase-like"/>
    <property type="match status" value="1"/>
</dbReference>
<dbReference type="InterPro" id="IPR001048">
    <property type="entry name" value="Asp/Glu/Uridylate_kinase"/>
</dbReference>
<evidence type="ECO:0000256" key="7">
    <source>
        <dbReference type="ARBA" id="ARBA00022840"/>
    </source>
</evidence>
<feature type="domain" description="PUA" evidence="8">
    <location>
        <begin position="319"/>
        <end position="422"/>
    </location>
</feature>
<dbReference type="Pfam" id="PF00696">
    <property type="entry name" value="AA_kinase"/>
    <property type="match status" value="1"/>
</dbReference>
<dbReference type="InterPro" id="IPR041739">
    <property type="entry name" value="G5K_ProB"/>
</dbReference>
<dbReference type="Pfam" id="PF01472">
    <property type="entry name" value="PUA"/>
    <property type="match status" value="1"/>
</dbReference>
<dbReference type="AlphaFoldDB" id="G7E5X0"/>
<accession>G7E5X0</accession>
<dbReference type="GO" id="GO:0005524">
    <property type="term" value="F:ATP binding"/>
    <property type="evidence" value="ECO:0007669"/>
    <property type="project" value="UniProtKB-KW"/>
</dbReference>
<dbReference type="HAMAP" id="MF_00456">
    <property type="entry name" value="ProB"/>
    <property type="match status" value="1"/>
</dbReference>
<dbReference type="GO" id="GO:0004349">
    <property type="term" value="F:glutamate 5-kinase activity"/>
    <property type="evidence" value="ECO:0007669"/>
    <property type="project" value="InterPro"/>
</dbReference>
<dbReference type="InterPro" id="IPR002478">
    <property type="entry name" value="PUA"/>
</dbReference>
<dbReference type="InterPro" id="IPR036393">
    <property type="entry name" value="AceGlu_kinase-like_sf"/>
</dbReference>
<keyword evidence="5" id="KW-0547">Nucleotide-binding</keyword>
<evidence type="ECO:0000256" key="3">
    <source>
        <dbReference type="ARBA" id="ARBA00022650"/>
    </source>
</evidence>
<keyword evidence="7" id="KW-0067">ATP-binding</keyword>
<evidence type="ECO:0000256" key="5">
    <source>
        <dbReference type="ARBA" id="ARBA00022741"/>
    </source>
</evidence>
<dbReference type="EMBL" id="BABT02000150">
    <property type="protein sequence ID" value="GAA98230.1"/>
    <property type="molecule type" value="Genomic_DNA"/>
</dbReference>
<gene>
    <name evidence="9" type="primary">Mo04913</name>
    <name evidence="9" type="ORF">E5Q_04913</name>
</gene>
<dbReference type="STRING" id="764103.G7E5X0"/>
<reference evidence="9 10" key="2">
    <citation type="journal article" date="2012" name="Open Biol.">
        <title>Characteristics of nucleosomes and linker DNA regions on the genome of the basidiomycete Mixia osmundae revealed by mono- and dinucleosome mapping.</title>
        <authorList>
            <person name="Nishida H."/>
            <person name="Kondo S."/>
            <person name="Matsumoto T."/>
            <person name="Suzuki Y."/>
            <person name="Yoshikawa H."/>
            <person name="Taylor T.D."/>
            <person name="Sugiyama J."/>
        </authorList>
    </citation>
    <scope>NUCLEOTIDE SEQUENCE [LARGE SCALE GENOMIC DNA]</scope>
    <source>
        <strain evidence="10">CBS 9802 / IAM 14324 / JCM 22182 / KY 12970</strain>
    </source>
</reference>
<keyword evidence="3" id="KW-0641">Proline biosynthesis</keyword>
<dbReference type="PROSITE" id="PS50890">
    <property type="entry name" value="PUA"/>
    <property type="match status" value="1"/>
</dbReference>
<dbReference type="NCBIfam" id="TIGR01027">
    <property type="entry name" value="proB"/>
    <property type="match status" value="1"/>
</dbReference>
<keyword evidence="4" id="KW-0808">Transferase</keyword>
<dbReference type="InterPro" id="IPR036974">
    <property type="entry name" value="PUA_sf"/>
</dbReference>
<dbReference type="PROSITE" id="PS00902">
    <property type="entry name" value="GLUTAMATE_5_KINASE"/>
    <property type="match status" value="1"/>
</dbReference>
<dbReference type="FunCoup" id="G7E5X0">
    <property type="interactions" value="212"/>
</dbReference>
<dbReference type="InterPro" id="IPR005715">
    <property type="entry name" value="Glu_5kinase/COase_Synthase"/>
</dbReference>
<dbReference type="InParanoid" id="G7E5X0"/>
<dbReference type="eggNOG" id="KOG1154">
    <property type="taxonomic scope" value="Eukaryota"/>
</dbReference>
<sequence>MRNPRHQGSEGLTIVIKLGTSSIINESTWLPQLAVLSSLAETVCGLRKAGHRVVIVSSGAIAVGMRRMSVYKRPKILAEKQALAAIGQGRLIALWDSLFTHLDQPIAQVLITRSDISDRPRYLNATRTLTALLASGVVPIVNENDTLSVSEIKFGDNDTLSAITAGMVAADYLFLLTDVDCLYTENPRKNPRAKAVTVVRDIEAVRQIVSTATLGSSLGTGGMETKLIAAELAMAAGVATVITHGTKPGNIVQIVSAARDPAREGPDTEADIDLASSVELPPRASLDEVALPLHTIFMPRATPLPDRRWWVLHGLAPRGRVIIDAGAYKAVLLRSRYDQSEEDKHVSEAGNGGRLLPAGIVGVEGVFAAGQAVRLAVRTQGVDTEIARGLANYNSQEIDRIKGMKSSEIEATLGYVESEHVIEAITATSVPAAQ</sequence>
<dbReference type="RefSeq" id="XP_014569248.1">
    <property type="nucleotide sequence ID" value="XM_014713762.1"/>
</dbReference>
<dbReference type="InterPro" id="IPR001057">
    <property type="entry name" value="Glu/AcGlu_kinase"/>
</dbReference>
<keyword evidence="1" id="KW-0963">Cytoplasm</keyword>
<dbReference type="GO" id="GO:0003723">
    <property type="term" value="F:RNA binding"/>
    <property type="evidence" value="ECO:0007669"/>
    <property type="project" value="InterPro"/>
</dbReference>
<name>G7E5X0_MIXOS</name>
<organism evidence="9 10">
    <name type="scientific">Mixia osmundae (strain CBS 9802 / IAM 14324 / JCM 22182 / KY 12970)</name>
    <dbReference type="NCBI Taxonomy" id="764103"/>
    <lineage>
        <taxon>Eukaryota</taxon>
        <taxon>Fungi</taxon>
        <taxon>Dikarya</taxon>
        <taxon>Basidiomycota</taxon>
        <taxon>Pucciniomycotina</taxon>
        <taxon>Mixiomycetes</taxon>
        <taxon>Mixiales</taxon>
        <taxon>Mixiaceae</taxon>
        <taxon>Mixia</taxon>
    </lineage>
</organism>
<dbReference type="CDD" id="cd21157">
    <property type="entry name" value="PUA_G5K"/>
    <property type="match status" value="1"/>
</dbReference>
<keyword evidence="10" id="KW-1185">Reference proteome</keyword>
<keyword evidence="2" id="KW-0028">Amino-acid biosynthesis</keyword>
<dbReference type="SMART" id="SM00359">
    <property type="entry name" value="PUA"/>
    <property type="match status" value="1"/>
</dbReference>
<dbReference type="GO" id="GO:1901607">
    <property type="term" value="P:alpha-amino acid biosynthetic process"/>
    <property type="evidence" value="ECO:0007669"/>
    <property type="project" value="UniProtKB-ARBA"/>
</dbReference>
<dbReference type="PANTHER" id="PTHR43654:SF3">
    <property type="entry name" value="GLUTAMATE 5-KINASE"/>
    <property type="match status" value="1"/>
</dbReference>
<dbReference type="PRINTS" id="PR00474">
    <property type="entry name" value="GLU5KINASE"/>
</dbReference>
<dbReference type="FunFam" id="3.40.1160.10:FF:000018">
    <property type="entry name" value="Glutamate 5-kinase"/>
    <property type="match status" value="1"/>
</dbReference>
<protein>
    <recommendedName>
        <fullName evidence="8">PUA domain-containing protein</fullName>
    </recommendedName>
</protein>
<reference evidence="9 10" key="1">
    <citation type="journal article" date="2011" name="J. Gen. Appl. Microbiol.">
        <title>Draft genome sequencing of the enigmatic basidiomycete Mixia osmundae.</title>
        <authorList>
            <person name="Nishida H."/>
            <person name="Nagatsuka Y."/>
            <person name="Sugiyama J."/>
        </authorList>
    </citation>
    <scope>NUCLEOTIDE SEQUENCE [LARGE SCALE GENOMIC DNA]</scope>
    <source>
        <strain evidence="10">CBS 9802 / IAM 14324 / JCM 22182 / KY 12970</strain>
    </source>
</reference>
<dbReference type="PANTHER" id="PTHR43654">
    <property type="entry name" value="GLUTAMATE 5-KINASE"/>
    <property type="match status" value="1"/>
</dbReference>
<dbReference type="CDD" id="cd04242">
    <property type="entry name" value="AAK_G5K_ProB"/>
    <property type="match status" value="1"/>
</dbReference>
<dbReference type="InterPro" id="IPR015947">
    <property type="entry name" value="PUA-like_sf"/>
</dbReference>
<dbReference type="InterPro" id="IPR019797">
    <property type="entry name" value="Glutamate_5-kinase_CS"/>
</dbReference>
<dbReference type="Gene3D" id="2.30.130.10">
    <property type="entry name" value="PUA domain"/>
    <property type="match status" value="1"/>
</dbReference>
<proteinExistence type="inferred from homology"/>
<dbReference type="SUPFAM" id="SSF88697">
    <property type="entry name" value="PUA domain-like"/>
    <property type="match status" value="1"/>
</dbReference>
<dbReference type="GO" id="GO:0005829">
    <property type="term" value="C:cytosol"/>
    <property type="evidence" value="ECO:0007669"/>
    <property type="project" value="TreeGrafter"/>
</dbReference>
<dbReference type="Gene3D" id="3.40.1160.10">
    <property type="entry name" value="Acetylglutamate kinase-like"/>
    <property type="match status" value="1"/>
</dbReference>
<dbReference type="OrthoDB" id="409889at2759"/>